<organism evidence="6 7">
    <name type="scientific">Flagellimonas pacifica</name>
    <dbReference type="NCBI Taxonomy" id="1247520"/>
    <lineage>
        <taxon>Bacteria</taxon>
        <taxon>Pseudomonadati</taxon>
        <taxon>Bacteroidota</taxon>
        <taxon>Flavobacteriia</taxon>
        <taxon>Flavobacteriales</taxon>
        <taxon>Flavobacteriaceae</taxon>
        <taxon>Flagellimonas</taxon>
    </lineage>
</organism>
<protein>
    <submittedName>
        <fullName evidence="6">Transcriptional regulator, TetR family</fullName>
    </submittedName>
</protein>
<evidence type="ECO:0000256" key="4">
    <source>
        <dbReference type="PROSITE-ProRule" id="PRU00335"/>
    </source>
</evidence>
<dbReference type="OrthoDB" id="9795242at2"/>
<dbReference type="Pfam" id="PF00440">
    <property type="entry name" value="TetR_N"/>
    <property type="match status" value="1"/>
</dbReference>
<dbReference type="PROSITE" id="PS50977">
    <property type="entry name" value="HTH_TETR_2"/>
    <property type="match status" value="1"/>
</dbReference>
<keyword evidence="2 4" id="KW-0238">DNA-binding</keyword>
<keyword evidence="3" id="KW-0804">Transcription</keyword>
<name>A0A285MDZ8_9FLAO</name>
<dbReference type="SUPFAM" id="SSF46689">
    <property type="entry name" value="Homeodomain-like"/>
    <property type="match status" value="1"/>
</dbReference>
<dbReference type="Pfam" id="PF16925">
    <property type="entry name" value="TetR_C_13"/>
    <property type="match status" value="1"/>
</dbReference>
<dbReference type="InterPro" id="IPR009057">
    <property type="entry name" value="Homeodomain-like_sf"/>
</dbReference>
<dbReference type="InterPro" id="IPR036271">
    <property type="entry name" value="Tet_transcr_reg_TetR-rel_C_sf"/>
</dbReference>
<evidence type="ECO:0000256" key="3">
    <source>
        <dbReference type="ARBA" id="ARBA00023163"/>
    </source>
</evidence>
<evidence type="ECO:0000313" key="6">
    <source>
        <dbReference type="EMBL" id="SNY95338.1"/>
    </source>
</evidence>
<dbReference type="InterPro" id="IPR011075">
    <property type="entry name" value="TetR_C"/>
</dbReference>
<dbReference type="SUPFAM" id="SSF48498">
    <property type="entry name" value="Tetracyclin repressor-like, C-terminal domain"/>
    <property type="match status" value="1"/>
</dbReference>
<feature type="domain" description="HTH tetR-type" evidence="5">
    <location>
        <begin position="6"/>
        <end position="66"/>
    </location>
</feature>
<evidence type="ECO:0000313" key="7">
    <source>
        <dbReference type="Proteomes" id="UP000219048"/>
    </source>
</evidence>
<dbReference type="EMBL" id="OBEH01000001">
    <property type="protein sequence ID" value="SNY95338.1"/>
    <property type="molecule type" value="Genomic_DNA"/>
</dbReference>
<evidence type="ECO:0000259" key="5">
    <source>
        <dbReference type="PROSITE" id="PS50977"/>
    </source>
</evidence>
<evidence type="ECO:0000256" key="2">
    <source>
        <dbReference type="ARBA" id="ARBA00023125"/>
    </source>
</evidence>
<gene>
    <name evidence="6" type="ORF">SAMN06265377_1006</name>
</gene>
<dbReference type="AlphaFoldDB" id="A0A285MDZ8"/>
<keyword evidence="7" id="KW-1185">Reference proteome</keyword>
<dbReference type="RefSeq" id="WP_097044644.1">
    <property type="nucleotide sequence ID" value="NZ_OBEH01000001.1"/>
</dbReference>
<dbReference type="InterPro" id="IPR001647">
    <property type="entry name" value="HTH_TetR"/>
</dbReference>
<evidence type="ECO:0000256" key="1">
    <source>
        <dbReference type="ARBA" id="ARBA00023015"/>
    </source>
</evidence>
<feature type="DNA-binding region" description="H-T-H motif" evidence="4">
    <location>
        <begin position="29"/>
        <end position="48"/>
    </location>
</feature>
<accession>A0A285MDZ8</accession>
<dbReference type="GO" id="GO:0003677">
    <property type="term" value="F:DNA binding"/>
    <property type="evidence" value="ECO:0007669"/>
    <property type="project" value="UniProtKB-UniRule"/>
</dbReference>
<dbReference type="Proteomes" id="UP000219048">
    <property type="component" value="Unassembled WGS sequence"/>
</dbReference>
<keyword evidence="1" id="KW-0805">Transcription regulation</keyword>
<dbReference type="PANTHER" id="PTHR47506">
    <property type="entry name" value="TRANSCRIPTIONAL REGULATORY PROTEIN"/>
    <property type="match status" value="1"/>
</dbReference>
<dbReference type="Gene3D" id="1.10.357.10">
    <property type="entry name" value="Tetracycline Repressor, domain 2"/>
    <property type="match status" value="1"/>
</dbReference>
<sequence length="193" mass="22107">MPRTKQFNEEQILIKAMELFWEKGFHATSMQDLVSHLGINRASLYDTFGGKEQLFNRAFEHYRSISGDMLKILFENERNVKAGFQKLFDKAIEESIEDSCRKGCFVVNTTTELIPGDDKLLQVLNENKFNIETLFSNYIQKGIDNGEFPASFDAENTASMLFTFYNGLRVITKVNPNPNRLKSMVKVALSVLD</sequence>
<reference evidence="7" key="1">
    <citation type="submission" date="2017-09" db="EMBL/GenBank/DDBJ databases">
        <authorList>
            <person name="Varghese N."/>
            <person name="Submissions S."/>
        </authorList>
    </citation>
    <scope>NUCLEOTIDE SEQUENCE [LARGE SCALE GENOMIC DNA]</scope>
    <source>
        <strain evidence="7">DSM 25885</strain>
    </source>
</reference>
<dbReference type="PRINTS" id="PR00455">
    <property type="entry name" value="HTHTETR"/>
</dbReference>
<proteinExistence type="predicted"/>
<dbReference type="PANTHER" id="PTHR47506:SF1">
    <property type="entry name" value="HTH-TYPE TRANSCRIPTIONAL REGULATOR YJDC"/>
    <property type="match status" value="1"/>
</dbReference>
<dbReference type="Gene3D" id="1.10.10.60">
    <property type="entry name" value="Homeodomain-like"/>
    <property type="match status" value="1"/>
</dbReference>